<dbReference type="GO" id="GO:0015074">
    <property type="term" value="P:DNA integration"/>
    <property type="evidence" value="ECO:0007669"/>
    <property type="project" value="UniProtKB-KW"/>
</dbReference>
<reference evidence="10" key="2">
    <citation type="journal article" date="2023" name="Microbiol Resour">
        <title>Decontamination and Annotation of the Draft Genome Sequence of the Oomycete Lagenidium giganteum ARSEF 373.</title>
        <authorList>
            <person name="Morgan W.R."/>
            <person name="Tartar A."/>
        </authorList>
    </citation>
    <scope>NUCLEOTIDE SEQUENCE</scope>
    <source>
        <strain evidence="10">ARSEF 373</strain>
    </source>
</reference>
<organism evidence="10 11">
    <name type="scientific">Lagenidium giganteum</name>
    <dbReference type="NCBI Taxonomy" id="4803"/>
    <lineage>
        <taxon>Eukaryota</taxon>
        <taxon>Sar</taxon>
        <taxon>Stramenopiles</taxon>
        <taxon>Oomycota</taxon>
        <taxon>Peronosporomycetes</taxon>
        <taxon>Pythiales</taxon>
        <taxon>Pythiaceae</taxon>
    </lineage>
</organism>
<gene>
    <name evidence="10" type="ORF">N0F65_002997</name>
</gene>
<evidence type="ECO:0000256" key="3">
    <source>
        <dbReference type="ARBA" id="ARBA00022759"/>
    </source>
</evidence>
<dbReference type="SUPFAM" id="SSF53098">
    <property type="entry name" value="Ribonuclease H-like"/>
    <property type="match status" value="1"/>
</dbReference>
<evidence type="ECO:0000256" key="7">
    <source>
        <dbReference type="ARBA" id="ARBA00022918"/>
    </source>
</evidence>
<dbReference type="GO" id="GO:0016787">
    <property type="term" value="F:hydrolase activity"/>
    <property type="evidence" value="ECO:0007669"/>
    <property type="project" value="UniProtKB-KW"/>
</dbReference>
<evidence type="ECO:0000256" key="2">
    <source>
        <dbReference type="ARBA" id="ARBA00022723"/>
    </source>
</evidence>
<keyword evidence="3" id="KW-0255">Endonuclease</keyword>
<keyword evidence="8" id="KW-0239">DNA-directed DNA polymerase</keyword>
<dbReference type="InterPro" id="IPR039537">
    <property type="entry name" value="Retrotran_Ty1/copia-like"/>
</dbReference>
<keyword evidence="5" id="KW-0460">Magnesium</keyword>
<dbReference type="PANTHER" id="PTHR42648">
    <property type="entry name" value="TRANSPOSASE, PUTATIVE-RELATED"/>
    <property type="match status" value="1"/>
</dbReference>
<comment type="caution">
    <text evidence="10">The sequence shown here is derived from an EMBL/GenBank/DDBJ whole genome shotgun (WGS) entry which is preliminary data.</text>
</comment>
<dbReference type="GO" id="GO:0046872">
    <property type="term" value="F:metal ion binding"/>
    <property type="evidence" value="ECO:0007669"/>
    <property type="project" value="UniProtKB-KW"/>
</dbReference>
<dbReference type="Gene3D" id="3.30.420.10">
    <property type="entry name" value="Ribonuclease H-like superfamily/Ribonuclease H"/>
    <property type="match status" value="1"/>
</dbReference>
<evidence type="ECO:0000256" key="5">
    <source>
        <dbReference type="ARBA" id="ARBA00022842"/>
    </source>
</evidence>
<dbReference type="GO" id="GO:0004519">
    <property type="term" value="F:endonuclease activity"/>
    <property type="evidence" value="ECO:0007669"/>
    <property type="project" value="UniProtKB-KW"/>
</dbReference>
<accession>A0AAV2YM47</accession>
<dbReference type="Proteomes" id="UP001146120">
    <property type="component" value="Unassembled WGS sequence"/>
</dbReference>
<keyword evidence="11" id="KW-1185">Reference proteome</keyword>
<evidence type="ECO:0000256" key="4">
    <source>
        <dbReference type="ARBA" id="ARBA00022801"/>
    </source>
</evidence>
<dbReference type="GO" id="GO:0003964">
    <property type="term" value="F:RNA-directed DNA polymerase activity"/>
    <property type="evidence" value="ECO:0007669"/>
    <property type="project" value="UniProtKB-KW"/>
</dbReference>
<dbReference type="InterPro" id="IPR012337">
    <property type="entry name" value="RNaseH-like_sf"/>
</dbReference>
<evidence type="ECO:0000256" key="8">
    <source>
        <dbReference type="ARBA" id="ARBA00022932"/>
    </source>
</evidence>
<dbReference type="AlphaFoldDB" id="A0AAV2YM47"/>
<dbReference type="GO" id="GO:0003887">
    <property type="term" value="F:DNA-directed DNA polymerase activity"/>
    <property type="evidence" value="ECO:0007669"/>
    <property type="project" value="UniProtKB-KW"/>
</dbReference>
<keyword evidence="1" id="KW-0540">Nuclease</keyword>
<keyword evidence="8" id="KW-0808">Transferase</keyword>
<keyword evidence="6" id="KW-0229">DNA integration</keyword>
<reference evidence="10" key="1">
    <citation type="submission" date="2022-11" db="EMBL/GenBank/DDBJ databases">
        <authorList>
            <person name="Morgan W.R."/>
            <person name="Tartar A."/>
        </authorList>
    </citation>
    <scope>NUCLEOTIDE SEQUENCE</scope>
    <source>
        <strain evidence="10">ARSEF 373</strain>
    </source>
</reference>
<protein>
    <recommendedName>
        <fullName evidence="12">Polyprotein</fullName>
    </recommendedName>
</protein>
<dbReference type="GO" id="GO:0006310">
    <property type="term" value="P:DNA recombination"/>
    <property type="evidence" value="ECO:0007669"/>
    <property type="project" value="UniProtKB-KW"/>
</dbReference>
<dbReference type="GO" id="GO:0003676">
    <property type="term" value="F:nucleic acid binding"/>
    <property type="evidence" value="ECO:0007669"/>
    <property type="project" value="InterPro"/>
</dbReference>
<proteinExistence type="predicted"/>
<evidence type="ECO:0000313" key="10">
    <source>
        <dbReference type="EMBL" id="DAZ95687.1"/>
    </source>
</evidence>
<name>A0AAV2YM47_9STRA</name>
<evidence type="ECO:0000256" key="9">
    <source>
        <dbReference type="ARBA" id="ARBA00023172"/>
    </source>
</evidence>
<keyword evidence="7" id="KW-0695">RNA-directed DNA polymerase</keyword>
<evidence type="ECO:0000313" key="11">
    <source>
        <dbReference type="Proteomes" id="UP001146120"/>
    </source>
</evidence>
<keyword evidence="9" id="KW-0233">DNA recombination</keyword>
<keyword evidence="8" id="KW-0548">Nucleotidyltransferase</keyword>
<evidence type="ECO:0000256" key="1">
    <source>
        <dbReference type="ARBA" id="ARBA00022722"/>
    </source>
</evidence>
<sequence>MTEQADLYQFDAAPSPHHQAHVASTGKTKALELLHKRMGHANMRTRKDIPRHNSVLNFDSNAASCKVDYPLQKLHSDICGPLLVPSISGCRYFVVFIDDYSRFTVTYAMKSRSERYAFFEDFRLNAVNDVAVHAYDLWYGTTPSMQHLNVFEFGCATYAHIPEMHRGTHASVSTLASLTIRKAIA</sequence>
<dbReference type="InterPro" id="IPR036397">
    <property type="entry name" value="RNaseH_sf"/>
</dbReference>
<keyword evidence="2" id="KW-0479">Metal-binding</keyword>
<evidence type="ECO:0008006" key="12">
    <source>
        <dbReference type="Google" id="ProtNLM"/>
    </source>
</evidence>
<keyword evidence="4" id="KW-0378">Hydrolase</keyword>
<dbReference type="EMBL" id="DAKRPA010000194">
    <property type="protein sequence ID" value="DAZ95687.1"/>
    <property type="molecule type" value="Genomic_DNA"/>
</dbReference>
<evidence type="ECO:0000256" key="6">
    <source>
        <dbReference type="ARBA" id="ARBA00022908"/>
    </source>
</evidence>
<dbReference type="PANTHER" id="PTHR42648:SF11">
    <property type="entry name" value="TRANSPOSON TY4-P GAG-POL POLYPROTEIN"/>
    <property type="match status" value="1"/>
</dbReference>